<organism evidence="2 3">
    <name type="scientific">Ecytonucleospora hepatopenaei</name>
    <dbReference type="NCBI Taxonomy" id="646526"/>
    <lineage>
        <taxon>Eukaryota</taxon>
        <taxon>Fungi</taxon>
        <taxon>Fungi incertae sedis</taxon>
        <taxon>Microsporidia</taxon>
        <taxon>Enterocytozoonidae</taxon>
        <taxon>Ecytonucleospora</taxon>
    </lineage>
</organism>
<dbReference type="AlphaFoldDB" id="A0A1W0E8V4"/>
<keyword evidence="3" id="KW-1185">Reference proteome</keyword>
<gene>
    <name evidence="2" type="ORF">EHP00_2119</name>
</gene>
<evidence type="ECO:0000256" key="1">
    <source>
        <dbReference type="SAM" id="SignalP"/>
    </source>
</evidence>
<proteinExistence type="predicted"/>
<comment type="caution">
    <text evidence="2">The sequence shown here is derived from an EMBL/GenBank/DDBJ whole genome shotgun (WGS) entry which is preliminary data.</text>
</comment>
<accession>A0A1W0E8V4</accession>
<keyword evidence="1" id="KW-0732">Signal</keyword>
<feature type="chain" id="PRO_5012506472" evidence="1">
    <location>
        <begin position="27"/>
        <end position="58"/>
    </location>
</feature>
<evidence type="ECO:0000313" key="3">
    <source>
        <dbReference type="Proteomes" id="UP000192758"/>
    </source>
</evidence>
<reference evidence="2 3" key="1">
    <citation type="journal article" date="2017" name="Environ. Microbiol.">
        <title>Decay of the glycolytic pathway and adaptation to intranuclear parasitism within Enterocytozoonidae microsporidia.</title>
        <authorList>
            <person name="Wiredu Boakye D."/>
            <person name="Jaroenlak P."/>
            <person name="Prachumwat A."/>
            <person name="Williams T.A."/>
            <person name="Bateman K.S."/>
            <person name="Itsathitphaisarn O."/>
            <person name="Sritunyalucksana K."/>
            <person name="Paszkiewicz K.H."/>
            <person name="Moore K.A."/>
            <person name="Stentiford G.D."/>
            <person name="Williams B.A."/>
        </authorList>
    </citation>
    <scope>NUCLEOTIDE SEQUENCE [LARGE SCALE GENOMIC DNA]</scope>
    <source>
        <strain evidence="2 3">TH1</strain>
    </source>
</reference>
<dbReference type="VEuPathDB" id="MicrosporidiaDB:EHP00_2119"/>
<evidence type="ECO:0000313" key="2">
    <source>
        <dbReference type="EMBL" id="OQS55685.1"/>
    </source>
</evidence>
<dbReference type="Proteomes" id="UP000192758">
    <property type="component" value="Unassembled WGS sequence"/>
</dbReference>
<name>A0A1W0E8V4_9MICR</name>
<sequence>MCTFLLAFGQFLRTAVIFLQFCKVESSINKYFRVNKITIILICQNHYTITDNKIKHYS</sequence>
<feature type="signal peptide" evidence="1">
    <location>
        <begin position="1"/>
        <end position="26"/>
    </location>
</feature>
<protein>
    <submittedName>
        <fullName evidence="2">Uncharacterized protein</fullName>
    </submittedName>
</protein>
<dbReference type="EMBL" id="MNPJ01000004">
    <property type="protein sequence ID" value="OQS55685.1"/>
    <property type="molecule type" value="Genomic_DNA"/>
</dbReference>